<proteinExistence type="predicted"/>
<keyword evidence="2" id="KW-1185">Reference proteome</keyword>
<sequence length="97" mass="11264">MPRLIGENRHISWHKSLLYLRHRFKFLFPRLRLEPGQDEEFDFNPVPGLGNVFQTRGGVPAASITTRAKLSTHQLEPCCLRIIFVLLLRSHSKRTSL</sequence>
<organism evidence="1 2">
    <name type="scientific">Araneus ventricosus</name>
    <name type="common">Orbweaver spider</name>
    <name type="synonym">Epeira ventricosa</name>
    <dbReference type="NCBI Taxonomy" id="182803"/>
    <lineage>
        <taxon>Eukaryota</taxon>
        <taxon>Metazoa</taxon>
        <taxon>Ecdysozoa</taxon>
        <taxon>Arthropoda</taxon>
        <taxon>Chelicerata</taxon>
        <taxon>Arachnida</taxon>
        <taxon>Araneae</taxon>
        <taxon>Araneomorphae</taxon>
        <taxon>Entelegynae</taxon>
        <taxon>Araneoidea</taxon>
        <taxon>Araneidae</taxon>
        <taxon>Araneus</taxon>
    </lineage>
</organism>
<evidence type="ECO:0000313" key="1">
    <source>
        <dbReference type="EMBL" id="GBM53068.1"/>
    </source>
</evidence>
<dbReference type="EMBL" id="BGPR01001404">
    <property type="protein sequence ID" value="GBM53068.1"/>
    <property type="molecule type" value="Genomic_DNA"/>
</dbReference>
<dbReference type="Proteomes" id="UP000499080">
    <property type="component" value="Unassembled WGS sequence"/>
</dbReference>
<evidence type="ECO:0000313" key="2">
    <source>
        <dbReference type="Proteomes" id="UP000499080"/>
    </source>
</evidence>
<reference evidence="1 2" key="1">
    <citation type="journal article" date="2019" name="Sci. Rep.">
        <title>Orb-weaving spider Araneus ventricosus genome elucidates the spidroin gene catalogue.</title>
        <authorList>
            <person name="Kono N."/>
            <person name="Nakamura H."/>
            <person name="Ohtoshi R."/>
            <person name="Moran D.A.P."/>
            <person name="Shinohara A."/>
            <person name="Yoshida Y."/>
            <person name="Fujiwara M."/>
            <person name="Mori M."/>
            <person name="Tomita M."/>
            <person name="Arakawa K."/>
        </authorList>
    </citation>
    <scope>NUCLEOTIDE SEQUENCE [LARGE SCALE GENOMIC DNA]</scope>
</reference>
<protein>
    <submittedName>
        <fullName evidence="1">Uncharacterized protein</fullName>
    </submittedName>
</protein>
<accession>A0A4Y2GKQ4</accession>
<comment type="caution">
    <text evidence="1">The sequence shown here is derived from an EMBL/GenBank/DDBJ whole genome shotgun (WGS) entry which is preliminary data.</text>
</comment>
<gene>
    <name evidence="1" type="ORF">AVEN_58787_1</name>
</gene>
<dbReference type="AlphaFoldDB" id="A0A4Y2GKQ4"/>
<name>A0A4Y2GKQ4_ARAVE</name>